<feature type="transmembrane region" description="Helical" evidence="6">
    <location>
        <begin position="414"/>
        <end position="431"/>
    </location>
</feature>
<evidence type="ECO:0000256" key="2">
    <source>
        <dbReference type="ARBA" id="ARBA00022692"/>
    </source>
</evidence>
<dbReference type="Gene3D" id="1.20.1740.10">
    <property type="entry name" value="Amino acid/polyamine transporter I"/>
    <property type="match status" value="1"/>
</dbReference>
<dbReference type="EMBL" id="JAANBB010000100">
    <property type="protein sequence ID" value="KAF7550350.1"/>
    <property type="molecule type" value="Genomic_DNA"/>
</dbReference>
<proteinExistence type="predicted"/>
<feature type="transmembrane region" description="Helical" evidence="6">
    <location>
        <begin position="177"/>
        <end position="197"/>
    </location>
</feature>
<keyword evidence="2 6" id="KW-0812">Transmembrane</keyword>
<reference evidence="7" key="1">
    <citation type="submission" date="2020-03" db="EMBL/GenBank/DDBJ databases">
        <title>Draft Genome Sequence of Cylindrodendrum hubeiense.</title>
        <authorList>
            <person name="Buettner E."/>
            <person name="Kellner H."/>
        </authorList>
    </citation>
    <scope>NUCLEOTIDE SEQUENCE</scope>
    <source>
        <strain evidence="7">IHI 201604</strain>
    </source>
</reference>
<keyword evidence="3 6" id="KW-1133">Transmembrane helix</keyword>
<dbReference type="Proteomes" id="UP000722485">
    <property type="component" value="Unassembled WGS sequence"/>
</dbReference>
<evidence type="ECO:0000256" key="5">
    <source>
        <dbReference type="SAM" id="MobiDB-lite"/>
    </source>
</evidence>
<evidence type="ECO:0000256" key="3">
    <source>
        <dbReference type="ARBA" id="ARBA00022989"/>
    </source>
</evidence>
<dbReference type="InterPro" id="IPR002293">
    <property type="entry name" value="AA/rel_permease1"/>
</dbReference>
<gene>
    <name evidence="7" type="ORF">G7Z17_g5776</name>
</gene>
<dbReference type="GO" id="GO:0016020">
    <property type="term" value="C:membrane"/>
    <property type="evidence" value="ECO:0007669"/>
    <property type="project" value="UniProtKB-SubCell"/>
</dbReference>
<protein>
    <recommendedName>
        <fullName evidence="9">High affinity methionine permease</fullName>
    </recommendedName>
</protein>
<dbReference type="AlphaFoldDB" id="A0A9P5LBF3"/>
<keyword evidence="4 6" id="KW-0472">Membrane</keyword>
<feature type="transmembrane region" description="Helical" evidence="6">
    <location>
        <begin position="149"/>
        <end position="170"/>
    </location>
</feature>
<feature type="transmembrane region" description="Helical" evidence="6">
    <location>
        <begin position="105"/>
        <end position="129"/>
    </location>
</feature>
<feature type="transmembrane region" description="Helical" evidence="6">
    <location>
        <begin position="481"/>
        <end position="503"/>
    </location>
</feature>
<organism evidence="7 8">
    <name type="scientific">Cylindrodendrum hubeiense</name>
    <dbReference type="NCBI Taxonomy" id="595255"/>
    <lineage>
        <taxon>Eukaryota</taxon>
        <taxon>Fungi</taxon>
        <taxon>Dikarya</taxon>
        <taxon>Ascomycota</taxon>
        <taxon>Pezizomycotina</taxon>
        <taxon>Sordariomycetes</taxon>
        <taxon>Hypocreomycetidae</taxon>
        <taxon>Hypocreales</taxon>
        <taxon>Nectriaceae</taxon>
        <taxon>Cylindrodendrum</taxon>
    </lineage>
</organism>
<feature type="transmembrane region" description="Helical" evidence="6">
    <location>
        <begin position="379"/>
        <end position="402"/>
    </location>
</feature>
<dbReference type="OrthoDB" id="5982228at2759"/>
<dbReference type="PANTHER" id="PTHR11785">
    <property type="entry name" value="AMINO ACID TRANSPORTER"/>
    <property type="match status" value="1"/>
</dbReference>
<feature type="transmembrane region" description="Helical" evidence="6">
    <location>
        <begin position="337"/>
        <end position="358"/>
    </location>
</feature>
<evidence type="ECO:0000256" key="6">
    <source>
        <dbReference type="SAM" id="Phobius"/>
    </source>
</evidence>
<evidence type="ECO:0000313" key="8">
    <source>
        <dbReference type="Proteomes" id="UP000722485"/>
    </source>
</evidence>
<comment type="caution">
    <text evidence="7">The sequence shown here is derived from an EMBL/GenBank/DDBJ whole genome shotgun (WGS) entry which is preliminary data.</text>
</comment>
<evidence type="ECO:0000313" key="7">
    <source>
        <dbReference type="EMBL" id="KAF7550350.1"/>
    </source>
</evidence>
<feature type="region of interest" description="Disordered" evidence="5">
    <location>
        <begin position="1"/>
        <end position="29"/>
    </location>
</feature>
<dbReference type="GO" id="GO:0015179">
    <property type="term" value="F:L-amino acid transmembrane transporter activity"/>
    <property type="evidence" value="ECO:0007669"/>
    <property type="project" value="TreeGrafter"/>
</dbReference>
<sequence length="578" mass="63476">MSFWRRPFSNRQGDIPESEARGVQDSNDGEFSDGSAHYVVKKAGNDSEASYQDAIGAPVEVDSPLGYSVGPITIIFLNISKMIGTGIFSTPSSILNGTGSIGLSLIYWALGFFTSITAFSVYLEFASYFPNRSGSEVVYLEQAFPRPKWLFPTAFAFQAVVLTFSSGNAIAWELKGVAIAGYTLAVLLVALNTKYAYWFSNSIGVVKVLTLLFITFTGFAVLGGHTSIENPKANFQNSFEGKATPYGLTNALYKIIFSYAGYENAFNVVNEVKSPVKSIRKNGLIALLSVTVLYILTIVAYYSAIPKADIMEASQITATLFFNNVFGSSRASRGLNVLIAFSALGNLIAVLLGTSRIIRECGRQGVLPWPRFWASTRPFGTALGPYFAKWLITIIMILAPPAGDAFNFITDLKIFPAAFFDFIMAVGLIIVRRRRKRLGLPAPTFRAWDWVLVFNIIKNVYLLVMPWYPPDGGPYSGDVSFWYATYAATGLGILVGCVIYHWVWTVLIPKLGGYEFRQEILEFEDGAQSQTLIKVPVAELEAWDISHDHSGRQLVSTVQETNLGGKAEDTDSSKGQAK</sequence>
<evidence type="ECO:0008006" key="9">
    <source>
        <dbReference type="Google" id="ProtNLM"/>
    </source>
</evidence>
<name>A0A9P5LBF3_9HYPO</name>
<dbReference type="InterPro" id="IPR050598">
    <property type="entry name" value="AminoAcid_Transporter"/>
</dbReference>
<feature type="transmembrane region" description="Helical" evidence="6">
    <location>
        <begin position="283"/>
        <end position="304"/>
    </location>
</feature>
<feature type="region of interest" description="Disordered" evidence="5">
    <location>
        <begin position="558"/>
        <end position="578"/>
    </location>
</feature>
<evidence type="ECO:0000256" key="4">
    <source>
        <dbReference type="ARBA" id="ARBA00023136"/>
    </source>
</evidence>
<dbReference type="PANTHER" id="PTHR11785:SF353">
    <property type="entry name" value="METHIONINE TRANSPORTER (EUROFUNG)"/>
    <property type="match status" value="1"/>
</dbReference>
<comment type="subcellular location">
    <subcellularLocation>
        <location evidence="1">Membrane</location>
        <topology evidence="1">Multi-pass membrane protein</topology>
    </subcellularLocation>
</comment>
<keyword evidence="8" id="KW-1185">Reference proteome</keyword>
<feature type="transmembrane region" description="Helical" evidence="6">
    <location>
        <begin position="203"/>
        <end position="222"/>
    </location>
</feature>
<evidence type="ECO:0000256" key="1">
    <source>
        <dbReference type="ARBA" id="ARBA00004141"/>
    </source>
</evidence>
<accession>A0A9P5LBF3</accession>
<feature type="transmembrane region" description="Helical" evidence="6">
    <location>
        <begin position="451"/>
        <end position="469"/>
    </location>
</feature>
<dbReference type="Pfam" id="PF13520">
    <property type="entry name" value="AA_permease_2"/>
    <property type="match status" value="1"/>
</dbReference>